<evidence type="ECO:0000313" key="2">
    <source>
        <dbReference type="EMBL" id="TGL86090.1"/>
    </source>
</evidence>
<sequence>MSTNQNQSRRTQMQRALANEMTRTELLEFLNDPRSKKEFFELMKLKNKIGSLEPGFKKEENVSAIRPSRFYLYSKSGMLAAACLFLLGVLGFYFLVFFREETRFETVKSVTSGSCEMKDEKRSLLLKSGKESLCDYKIEGKLGLVVRLLPDSEFKIISEEPGINLELNSGIVIFTTYKKNPSLKVTARVHSLYSELLGTTLVLTAKRNREKDRILVLEGAVRARGIEQELTITADIYAEYSVFEKEKTGSSQETRIEVEKIQSIELDQYRKLSEDSRKTVNGAETNHNRETMALVQKEFSGENSPSEPVYKVILKDKKAYFGTLEEQEKTYVLTDSKGNVKRIDKTEVLELELFHE</sequence>
<keyword evidence="1" id="KW-0472">Membrane</keyword>
<dbReference type="Proteomes" id="UP000297613">
    <property type="component" value="Unassembled WGS sequence"/>
</dbReference>
<evidence type="ECO:0000313" key="3">
    <source>
        <dbReference type="Proteomes" id="UP000297613"/>
    </source>
</evidence>
<reference evidence="2 3" key="1">
    <citation type="journal article" date="2019" name="PLoS Negl. Trop. Dis.">
        <title>Revisiting the worldwide diversity of Leptospira species in the environment.</title>
        <authorList>
            <person name="Vincent A.T."/>
            <person name="Schiettekatte O."/>
            <person name="Bourhy P."/>
            <person name="Veyrier F.J."/>
            <person name="Picardeau M."/>
        </authorList>
    </citation>
    <scope>NUCLEOTIDE SEQUENCE [LARGE SCALE GENOMIC DNA]</scope>
    <source>
        <strain evidence="2 3">201702445</strain>
    </source>
</reference>
<gene>
    <name evidence="2" type="ORF">EHQ83_05610</name>
</gene>
<dbReference type="RefSeq" id="WP_135569782.1">
    <property type="nucleotide sequence ID" value="NZ_RQGK01000040.1"/>
</dbReference>
<dbReference type="AlphaFoldDB" id="A0A6N4QGZ1"/>
<proteinExistence type="predicted"/>
<keyword evidence="1" id="KW-0812">Transmembrane</keyword>
<keyword evidence="1" id="KW-1133">Transmembrane helix</keyword>
<evidence type="ECO:0000256" key="1">
    <source>
        <dbReference type="SAM" id="Phobius"/>
    </source>
</evidence>
<name>A0A6N4QGZ1_9LEPT</name>
<protein>
    <submittedName>
        <fullName evidence="2">Iron dicitrate transport regulator FecR</fullName>
    </submittedName>
</protein>
<dbReference type="EMBL" id="RQGM01000022">
    <property type="protein sequence ID" value="TGL86090.1"/>
    <property type="molecule type" value="Genomic_DNA"/>
</dbReference>
<dbReference type="NCBIfam" id="NF047528">
    <property type="entry name" value="LIMLP_03685_anti-sigma"/>
    <property type="match status" value="1"/>
</dbReference>
<feature type="transmembrane region" description="Helical" evidence="1">
    <location>
        <begin position="78"/>
        <end position="98"/>
    </location>
</feature>
<organism evidence="2 3">
    <name type="scientific">Leptospira yasudae</name>
    <dbReference type="NCBI Taxonomy" id="2202201"/>
    <lineage>
        <taxon>Bacteria</taxon>
        <taxon>Pseudomonadati</taxon>
        <taxon>Spirochaetota</taxon>
        <taxon>Spirochaetia</taxon>
        <taxon>Leptospirales</taxon>
        <taxon>Leptospiraceae</taxon>
        <taxon>Leptospira</taxon>
    </lineage>
</organism>
<comment type="caution">
    <text evidence="2">The sequence shown here is derived from an EMBL/GenBank/DDBJ whole genome shotgun (WGS) entry which is preliminary data.</text>
</comment>
<accession>A0A6N4QGZ1</accession>